<protein>
    <submittedName>
        <fullName evidence="2">RNA-directed DNA polymerase, eukaryota</fullName>
    </submittedName>
</protein>
<feature type="domain" description="Reverse transcriptase zinc-binding" evidence="1">
    <location>
        <begin position="142"/>
        <end position="204"/>
    </location>
</feature>
<dbReference type="EMBL" id="PKPP01011861">
    <property type="protein sequence ID" value="PWA43356.1"/>
    <property type="molecule type" value="Genomic_DNA"/>
</dbReference>
<evidence type="ECO:0000313" key="3">
    <source>
        <dbReference type="Proteomes" id="UP000245207"/>
    </source>
</evidence>
<evidence type="ECO:0000259" key="1">
    <source>
        <dbReference type="Pfam" id="PF13966"/>
    </source>
</evidence>
<accession>A0A2U1L2Y6</accession>
<dbReference type="AlphaFoldDB" id="A0A2U1L2Y6"/>
<dbReference type="GO" id="GO:0003964">
    <property type="term" value="F:RNA-directed DNA polymerase activity"/>
    <property type="evidence" value="ECO:0007669"/>
    <property type="project" value="UniProtKB-KW"/>
</dbReference>
<gene>
    <name evidence="2" type="ORF">CTI12_AA536010</name>
</gene>
<keyword evidence="2" id="KW-0808">Transferase</keyword>
<dbReference type="PANTHER" id="PTHR36617">
    <property type="entry name" value="PROTEIN, PUTATIVE-RELATED"/>
    <property type="match status" value="1"/>
</dbReference>
<dbReference type="InterPro" id="IPR026960">
    <property type="entry name" value="RVT-Znf"/>
</dbReference>
<evidence type="ECO:0000313" key="2">
    <source>
        <dbReference type="EMBL" id="PWA43356.1"/>
    </source>
</evidence>
<dbReference type="PANTHER" id="PTHR36617:SF15">
    <property type="entry name" value="REVERSE TRANSCRIPTASE ZINC-BINDING DOMAIN-CONTAINING PROTEIN"/>
    <property type="match status" value="1"/>
</dbReference>
<dbReference type="Pfam" id="PF13966">
    <property type="entry name" value="zf-RVT"/>
    <property type="match status" value="1"/>
</dbReference>
<keyword evidence="3" id="KW-1185">Reference proteome</keyword>
<name>A0A2U1L2Y6_ARTAN</name>
<reference evidence="2 3" key="1">
    <citation type="journal article" date="2018" name="Mol. Plant">
        <title>The genome of Artemisia annua provides insight into the evolution of Asteraceae family and artemisinin biosynthesis.</title>
        <authorList>
            <person name="Shen Q."/>
            <person name="Zhang L."/>
            <person name="Liao Z."/>
            <person name="Wang S."/>
            <person name="Yan T."/>
            <person name="Shi P."/>
            <person name="Liu M."/>
            <person name="Fu X."/>
            <person name="Pan Q."/>
            <person name="Wang Y."/>
            <person name="Lv Z."/>
            <person name="Lu X."/>
            <person name="Zhang F."/>
            <person name="Jiang W."/>
            <person name="Ma Y."/>
            <person name="Chen M."/>
            <person name="Hao X."/>
            <person name="Li L."/>
            <person name="Tang Y."/>
            <person name="Lv G."/>
            <person name="Zhou Y."/>
            <person name="Sun X."/>
            <person name="Brodelius P.E."/>
            <person name="Rose J.K.C."/>
            <person name="Tang K."/>
        </authorList>
    </citation>
    <scope>NUCLEOTIDE SEQUENCE [LARGE SCALE GENOMIC DNA]</scope>
    <source>
        <strain evidence="3">cv. Huhao1</strain>
        <tissue evidence="2">Leaf</tissue>
    </source>
</reference>
<proteinExistence type="predicted"/>
<keyword evidence="2" id="KW-0548">Nucleotidyltransferase</keyword>
<dbReference type="OrthoDB" id="1001185at2759"/>
<comment type="caution">
    <text evidence="2">The sequence shown here is derived from an EMBL/GenBank/DDBJ whole genome shotgun (WGS) entry which is preliminary data.</text>
</comment>
<sequence>MYPSIWKSILKEFYALKVQGIDIFSHCKIMIGNGLCTRFWIDRWLDNTSLADSFPRLFALETDIDISVAAKLQSIVASFRRSVRGGVEDHQFQQLVSMLDSVILSSTNDRWICDLNGDTIFRVKDIRNLLDEFFLPKVNVPTRWVNVVPIKINIFAWKLALDRLPTRANLALRGVVSDPLSCPICESHVEDSSHLFFNCSLAKDVKSLVCRWWNVGVPNFTSYVEWLVWFNTIRLGSKPKIILEGIFYVTWWSLWTYRNQYLFASKKPRKDAIFDDIALRSFCWCNARGSFKFKWDSWLQHPFLISL</sequence>
<keyword evidence="2" id="KW-0695">RNA-directed DNA polymerase</keyword>
<organism evidence="2 3">
    <name type="scientific">Artemisia annua</name>
    <name type="common">Sweet wormwood</name>
    <dbReference type="NCBI Taxonomy" id="35608"/>
    <lineage>
        <taxon>Eukaryota</taxon>
        <taxon>Viridiplantae</taxon>
        <taxon>Streptophyta</taxon>
        <taxon>Embryophyta</taxon>
        <taxon>Tracheophyta</taxon>
        <taxon>Spermatophyta</taxon>
        <taxon>Magnoliopsida</taxon>
        <taxon>eudicotyledons</taxon>
        <taxon>Gunneridae</taxon>
        <taxon>Pentapetalae</taxon>
        <taxon>asterids</taxon>
        <taxon>campanulids</taxon>
        <taxon>Asterales</taxon>
        <taxon>Asteraceae</taxon>
        <taxon>Asteroideae</taxon>
        <taxon>Anthemideae</taxon>
        <taxon>Artemisiinae</taxon>
        <taxon>Artemisia</taxon>
    </lineage>
</organism>
<dbReference type="Proteomes" id="UP000245207">
    <property type="component" value="Unassembled WGS sequence"/>
</dbReference>